<reference evidence="4 5" key="1">
    <citation type="submission" date="2019-10" db="EMBL/GenBank/DDBJ databases">
        <authorList>
            <person name="Karimi E."/>
        </authorList>
    </citation>
    <scope>NUCLEOTIDE SEQUENCE [LARGE SCALE GENOMIC DNA]</scope>
    <source>
        <strain evidence="4">Pantoea sp. 111</strain>
    </source>
</reference>
<evidence type="ECO:0000313" key="5">
    <source>
        <dbReference type="Proteomes" id="UP000433737"/>
    </source>
</evidence>
<dbReference type="AlphaFoldDB" id="A0AAX3J5G8"/>
<feature type="compositionally biased region" description="Basic and acidic residues" evidence="2">
    <location>
        <begin position="765"/>
        <end position="785"/>
    </location>
</feature>
<dbReference type="Pfam" id="PF20155">
    <property type="entry name" value="TMP_3"/>
    <property type="match status" value="1"/>
</dbReference>
<dbReference type="InterPro" id="IPR013491">
    <property type="entry name" value="Tape_meas_N"/>
</dbReference>
<evidence type="ECO:0000256" key="1">
    <source>
        <dbReference type="SAM" id="Coils"/>
    </source>
</evidence>
<protein>
    <submittedName>
        <fullName evidence="4">Phage tail length tape-measure protein</fullName>
    </submittedName>
</protein>
<evidence type="ECO:0000259" key="3">
    <source>
        <dbReference type="Pfam" id="PF20155"/>
    </source>
</evidence>
<gene>
    <name evidence="4" type="ORF">PANT111_170213</name>
</gene>
<organism evidence="4 5">
    <name type="scientific">Pantoea brenneri</name>
    <dbReference type="NCBI Taxonomy" id="472694"/>
    <lineage>
        <taxon>Bacteria</taxon>
        <taxon>Pseudomonadati</taxon>
        <taxon>Pseudomonadota</taxon>
        <taxon>Gammaproteobacteria</taxon>
        <taxon>Enterobacterales</taxon>
        <taxon>Erwiniaceae</taxon>
        <taxon>Pantoea</taxon>
    </lineage>
</organism>
<feature type="coiled-coil region" evidence="1">
    <location>
        <begin position="570"/>
        <end position="649"/>
    </location>
</feature>
<accession>A0AAX3J5G8</accession>
<comment type="caution">
    <text evidence="4">The sequence shown here is derived from an EMBL/GenBank/DDBJ whole genome shotgun (WGS) entry which is preliminary data.</text>
</comment>
<keyword evidence="1" id="KW-0175">Coiled coil</keyword>
<evidence type="ECO:0000313" key="4">
    <source>
        <dbReference type="EMBL" id="VXB76164.1"/>
    </source>
</evidence>
<feature type="domain" description="Tape measure protein N-terminal" evidence="3">
    <location>
        <begin position="78"/>
        <end position="265"/>
    </location>
</feature>
<dbReference type="NCBIfam" id="TIGR02675">
    <property type="entry name" value="tape_meas_nterm"/>
    <property type="match status" value="1"/>
</dbReference>
<feature type="region of interest" description="Disordered" evidence="2">
    <location>
        <begin position="765"/>
        <end position="792"/>
    </location>
</feature>
<sequence length="1146" mass="119596">MAGSVNAGSIVYEVDMDTAKLIAARRELDAALNGLSGNMNRLEASVTRTERSISSMEGAVSSLTGVAKGLLAALSVNQVAEWGNEWVTVNNKLANSVRSTEQLADVTQRVFDISQGTMSSLTATATLYGRLERATRSAGTSTQDLITLTETINKGLAVSGATTEEASSTMTQLSQALASGVLRGEEFNSISENGSRLAVALADSLGVTIRQLRAMAAQGKLTTEVVVNGLLQQSDKIAKEFSNTAMTMGQAMTIATNNIVKFVGESSTVSTGIKAFNNGIISLSQNLDTISTVLVALTAVMGSRFAGALAMATAAKLKDTAATIASAKASEVAAKDAELEASAKLRLANVEKAATIQTLQLAEGRLATMRSTQASVAAEVQLAEAESASIRTTIAQIESEKALEAQRLRAQITDQGRVATATRMAQLQQASAALNARLAAAETATAEARAAAITSAEASVSAARLAAADATGVATAANGRYFASQEASVIATRAASTSLGLLRGALGLVGGPAGVAMLAGAAIFYFWQQSQQAKQEAISFADGVDRLTDSLKAMSNTSLRGTIADANTALRGQQDVVSDLKDEIAELTRKRDEAEASGKKYGTTIEQGNGLLLRAAQLTDQINQKQRDLENTESKLANTTKLRDDAQVTLSNNMLTAMGIHDKLIERGTTLERVQGAVAKAFGTTADEINRATQAGQAYNPKSLQVSPATPKGDEAILGLEQQNELLKIQDERLRAVTKAGMEQAKVTNNPNQIEAAKRLAGENYDLQKSEDARKKAASDAESQSKRSATASESVAQKLAKLKEQSELAAQSTQELTREKAILNAQQSLGKGATENDIRLAGEYAAKTFDSAKAIRDLAQAEQGRKFAKQEVAAAAVMPDAQTGAVADPMAEINLREQQKLEALAKYQALDVQNAQLYEDAKTAIQRQAANARQQIAENEANMQSQAISSIIGSVSQGFDGLANLAAGAAGKSSGAYQAMFALSKGFAVAQAALNLQLAISQAMADPTALTPAQKFANYAAIASAGASLLTSIGSISMGGAREHGGPVSASSMYRVGEGGKPEIFKASNGSQYMIPGDNGSVISNRDIGSGGGAGGGLVMNFNFDIQTTGGVDEATQKQMAQMMQTVAIRTIKDQQRPSGLLSKGR</sequence>
<evidence type="ECO:0000256" key="2">
    <source>
        <dbReference type="SAM" id="MobiDB-lite"/>
    </source>
</evidence>
<dbReference type="Proteomes" id="UP000433737">
    <property type="component" value="Unassembled WGS sequence"/>
</dbReference>
<dbReference type="EMBL" id="CABWMH010000009">
    <property type="protein sequence ID" value="VXB76164.1"/>
    <property type="molecule type" value="Genomic_DNA"/>
</dbReference>
<feature type="coiled-coil region" evidence="1">
    <location>
        <begin position="915"/>
        <end position="942"/>
    </location>
</feature>
<proteinExistence type="predicted"/>
<name>A0AAX3J5G8_9GAMM</name>